<dbReference type="Proteomes" id="UP001283361">
    <property type="component" value="Unassembled WGS sequence"/>
</dbReference>
<dbReference type="AlphaFoldDB" id="A0AAE0YI31"/>
<name>A0AAE0YI31_9GAST</name>
<proteinExistence type="predicted"/>
<reference evidence="2" key="1">
    <citation type="journal article" date="2023" name="G3 (Bethesda)">
        <title>A reference genome for the long-term kleptoplast-retaining sea slug Elysia crispata morphotype clarki.</title>
        <authorList>
            <person name="Eastman K.E."/>
            <person name="Pendleton A.L."/>
            <person name="Shaikh M.A."/>
            <person name="Suttiyut T."/>
            <person name="Ogas R."/>
            <person name="Tomko P."/>
            <person name="Gavelis G."/>
            <person name="Widhalm J.R."/>
            <person name="Wisecaver J.H."/>
        </authorList>
    </citation>
    <scope>NUCLEOTIDE SEQUENCE</scope>
    <source>
        <strain evidence="2">ECLA1</strain>
    </source>
</reference>
<feature type="region of interest" description="Disordered" evidence="1">
    <location>
        <begin position="27"/>
        <end position="55"/>
    </location>
</feature>
<dbReference type="EMBL" id="JAWDGP010006115">
    <property type="protein sequence ID" value="KAK3746796.1"/>
    <property type="molecule type" value="Genomic_DNA"/>
</dbReference>
<protein>
    <submittedName>
        <fullName evidence="2">Uncharacterized protein</fullName>
    </submittedName>
</protein>
<evidence type="ECO:0000313" key="2">
    <source>
        <dbReference type="EMBL" id="KAK3746796.1"/>
    </source>
</evidence>
<sequence length="74" mass="8096">MIAALEVHGKTMVLMLTRPGCVADFPQPGSLRSGSASSRVQRGPSPPRRMARYFCGPRGGWDRRVTHRHADGAH</sequence>
<feature type="compositionally biased region" description="Polar residues" evidence="1">
    <location>
        <begin position="30"/>
        <end position="40"/>
    </location>
</feature>
<comment type="caution">
    <text evidence="2">The sequence shown here is derived from an EMBL/GenBank/DDBJ whole genome shotgun (WGS) entry which is preliminary data.</text>
</comment>
<evidence type="ECO:0000256" key="1">
    <source>
        <dbReference type="SAM" id="MobiDB-lite"/>
    </source>
</evidence>
<accession>A0AAE0YI31</accession>
<gene>
    <name evidence="2" type="ORF">RRG08_031325</name>
</gene>
<evidence type="ECO:0000313" key="3">
    <source>
        <dbReference type="Proteomes" id="UP001283361"/>
    </source>
</evidence>
<keyword evidence="3" id="KW-1185">Reference proteome</keyword>
<organism evidence="2 3">
    <name type="scientific">Elysia crispata</name>
    <name type="common">lettuce slug</name>
    <dbReference type="NCBI Taxonomy" id="231223"/>
    <lineage>
        <taxon>Eukaryota</taxon>
        <taxon>Metazoa</taxon>
        <taxon>Spiralia</taxon>
        <taxon>Lophotrochozoa</taxon>
        <taxon>Mollusca</taxon>
        <taxon>Gastropoda</taxon>
        <taxon>Heterobranchia</taxon>
        <taxon>Euthyneura</taxon>
        <taxon>Panpulmonata</taxon>
        <taxon>Sacoglossa</taxon>
        <taxon>Placobranchoidea</taxon>
        <taxon>Plakobranchidae</taxon>
        <taxon>Elysia</taxon>
    </lineage>
</organism>